<sequence>DKIAEEVKQSPLKSVQQLAQAVVSPSSSSVFEPSSSNDKFCIEEGDIEEDVVKTQGEKSGGFTSVALTGQITSPLRDKKMGFRSSSSSFITEAENLFPTFDSQPTNFHVQSDWESASEVEDRYSQLEHINKESLYEAYRKVYNRYNRVKNKYQELVTHYRLLEREKDKAKSVLAETQDKTLMRIGELKEQCQLEQQAKAHLEEALRNELEERDHIIKTLKTKVQYLKAVNEGTVSENLDVIKTQKEEGDNLIDFTENLCVSKVPLPSDASNNEGSIPSLENQLERCKKFLLEKTSQLEQLEREVEELKKPKPYEERSSWVDSDDISLDHQKSKEEHEMYLCLRNFIKELEEEAKAMHENRISHLPLKCVNKHVNLQSSVKEDIGDNHKFESTTHDVENSTTLSEIEHNLSGWGDGTNIPLKSKCLHNTANCDELKELKSQYELLKQKLEEEVVLTKNLKTELNSLNELLCTVRTNLKTSRVNYENDNLNFKTPTQTDNDILSDLSFCIGSLYSTRKELNELENLKVKLEDEVINIKDKLSILKCDQTVQTDYDSDNIQLEEEMPISELMVVNDELKQKLESLKNEYSDLLNKEGSLSTTVNDLTQENQKLQNKIESLTISLEGMKKDYIVQQMCSEQASSDFNKNTSLLKNKISSLEEELKNTKINNSLHLDSKEKNITILKENNREIVERNNVLQLENDKLKIELEESNANRKILSEDKEKLLNEMITLRMQHDGLTSVNKSVSAESIEYENIKEKLNVLKADQAIKTSSETTQHREEISITELMVVNEELKQELESLKIEHNVLLDKEGYLSKTVNDLTLSNQKLQNTIESLTVSLEGMKKDYIVQQMSSEQASLDFNKNTSLLKNKISILEEELKNTQINNSLHLDSKEKNITVLKENNREIVERNNVLQLENDKLKIELEESNTDKKILSEEKEKLLNEIISFKTLNDDLTSENKSICEKIVDLENYNKKACNDLLIATDEKEKSLQNLSLLKQEYDTINSEKLILMGLVSNLENDAEKMKNDLALMLDEKEKLLCDTNLSRKECDSIIIEKNLLDEKINNLESHCEKTKIELELSVNKVTQLSDEMSSLRKSHNELIEENKNLHNTIDKFKKELESRKTEYLSRSEEKNKMSEEIELLKKEQESLIITKDTLQSKLQNLEGELNGTKKEILLSTEDKNKLNNKIKELKQECEIKTVKMSEIQKKFDNLLLSYDKLQEETTQLTEAKSKLADELDILRKEHNDTFQTLNVTKKHLEDQLTYSADLDGKLSTFSENLKRKCNDVEEKCLENASLRTDVEDLLIKLNNKSSVVECLTKDKELLTNSLLLRADTMKNIKNLQQNITVFVRQFRAEMIKELNDVKYKVQNELMHHMNINLENEACTKRIAEAENKSKQDIDSYKRKMKYLDTELQNLIDMSKSQLSDKDNCLDSVDKVRSCVNSNNNIMEQCNGSEENINSESLGAKLCELKRNILFHQNRCDILEIDINKAVSIIKSFRKILKASHEDELLIPNVNFDVDGIEVDETVTNKMQEEVLGMELFLKSHESKKSCNNNNADHNADFPNGVFTTMEETFKNINSPTLDKECDKIEVDQLRQEIRIKDDMINKLQQVILGRTEEGEISLIDKSTHTFTQSTEAINEKSNERQLVLEHENKSLLEKLQNIEEKYDLNKRNLIAKYEQKIEEKERQIKSYEFEILGAEKRHILNEMKEQIENLQQDLDERGDAFEKLYEEHQQSVKSKEGEIQQLRSNYEKEMREQDKKWRSCLDRRLAEEEARHQEETAQLTRQWTNQKKELE</sequence>
<feature type="coiled-coil region" evidence="1">
    <location>
        <begin position="145"/>
        <end position="211"/>
    </location>
</feature>
<evidence type="ECO:0000256" key="1">
    <source>
        <dbReference type="SAM" id="Coils"/>
    </source>
</evidence>
<gene>
    <name evidence="3" type="ORF">g.29602</name>
</gene>
<feature type="compositionally biased region" description="Polar residues" evidence="2">
    <location>
        <begin position="1783"/>
        <end position="1792"/>
    </location>
</feature>
<feature type="coiled-coil region" evidence="1">
    <location>
        <begin position="565"/>
        <end position="943"/>
    </location>
</feature>
<dbReference type="EMBL" id="GECZ01021509">
    <property type="protein sequence ID" value="JAS48260.1"/>
    <property type="molecule type" value="Transcribed_RNA"/>
</dbReference>
<feature type="non-terminal residue" evidence="3">
    <location>
        <position position="1"/>
    </location>
</feature>
<dbReference type="GO" id="GO:0048193">
    <property type="term" value="P:Golgi vesicle transport"/>
    <property type="evidence" value="ECO:0007669"/>
    <property type="project" value="TreeGrafter"/>
</dbReference>
<dbReference type="GO" id="GO:0005794">
    <property type="term" value="C:Golgi apparatus"/>
    <property type="evidence" value="ECO:0007669"/>
    <property type="project" value="TreeGrafter"/>
</dbReference>
<feature type="region of interest" description="Disordered" evidence="2">
    <location>
        <begin position="1775"/>
        <end position="1798"/>
    </location>
</feature>
<feature type="coiled-coil region" evidence="1">
    <location>
        <begin position="1375"/>
        <end position="1420"/>
    </location>
</feature>
<dbReference type="PANTHER" id="PTHR19327">
    <property type="entry name" value="GOLGIN"/>
    <property type="match status" value="1"/>
</dbReference>
<name>A0A1B6FDI8_9HEMI</name>
<feature type="coiled-coil region" evidence="1">
    <location>
        <begin position="431"/>
        <end position="465"/>
    </location>
</feature>
<feature type="coiled-coil region" evidence="1">
    <location>
        <begin position="283"/>
        <end position="310"/>
    </location>
</feature>
<dbReference type="GO" id="GO:0031267">
    <property type="term" value="F:small GTPase binding"/>
    <property type="evidence" value="ECO:0007669"/>
    <property type="project" value="TreeGrafter"/>
</dbReference>
<evidence type="ECO:0008006" key="4">
    <source>
        <dbReference type="Google" id="ProtNLM"/>
    </source>
</evidence>
<evidence type="ECO:0000256" key="2">
    <source>
        <dbReference type="SAM" id="MobiDB-lite"/>
    </source>
</evidence>
<protein>
    <recommendedName>
        <fullName evidence="4">GRIP domain-containing protein</fullName>
    </recommendedName>
</protein>
<feature type="coiled-coil region" evidence="1">
    <location>
        <begin position="511"/>
        <end position="538"/>
    </location>
</feature>
<feature type="non-terminal residue" evidence="3">
    <location>
        <position position="1798"/>
    </location>
</feature>
<feature type="coiled-coil region" evidence="1">
    <location>
        <begin position="986"/>
        <end position="1244"/>
    </location>
</feature>
<proteinExistence type="predicted"/>
<accession>A0A1B6FDI8</accession>
<organism evidence="3">
    <name type="scientific">Cuerna arida</name>
    <dbReference type="NCBI Taxonomy" id="1464854"/>
    <lineage>
        <taxon>Eukaryota</taxon>
        <taxon>Metazoa</taxon>
        <taxon>Ecdysozoa</taxon>
        <taxon>Arthropoda</taxon>
        <taxon>Hexapoda</taxon>
        <taxon>Insecta</taxon>
        <taxon>Pterygota</taxon>
        <taxon>Neoptera</taxon>
        <taxon>Paraneoptera</taxon>
        <taxon>Hemiptera</taxon>
        <taxon>Auchenorrhyncha</taxon>
        <taxon>Membracoidea</taxon>
        <taxon>Cicadellidae</taxon>
        <taxon>Cicadellinae</taxon>
        <taxon>Proconiini</taxon>
        <taxon>Cuerna</taxon>
    </lineage>
</organism>
<keyword evidence="1" id="KW-0175">Coiled coil</keyword>
<evidence type="ECO:0000313" key="3">
    <source>
        <dbReference type="EMBL" id="JAS48260.1"/>
    </source>
</evidence>
<dbReference type="PANTHER" id="PTHR19327:SF0">
    <property type="entry name" value="GOLGIN SUBFAMILY A MEMBER 4"/>
    <property type="match status" value="1"/>
</dbReference>
<reference evidence="3" key="1">
    <citation type="submission" date="2015-11" db="EMBL/GenBank/DDBJ databases">
        <title>De novo transcriptome assembly of four potential Pierce s Disease insect vectors from Arizona vineyards.</title>
        <authorList>
            <person name="Tassone E.E."/>
        </authorList>
    </citation>
    <scope>NUCLEOTIDE SEQUENCE</scope>
</reference>